<evidence type="ECO:0000256" key="5">
    <source>
        <dbReference type="HAMAP-Rule" id="MF_00040"/>
    </source>
</evidence>
<evidence type="ECO:0000256" key="6">
    <source>
        <dbReference type="SAM" id="Coils"/>
    </source>
</evidence>
<dbReference type="PANTHER" id="PTHR20982">
    <property type="entry name" value="RIBOSOME RECYCLING FACTOR"/>
    <property type="match status" value="1"/>
</dbReference>
<name>A0A1F7FAZ9_UNCRA</name>
<dbReference type="SUPFAM" id="SSF55194">
    <property type="entry name" value="Ribosome recycling factor, RRF"/>
    <property type="match status" value="1"/>
</dbReference>
<comment type="similarity">
    <text evidence="2 5">Belongs to the RRF family.</text>
</comment>
<dbReference type="HAMAP" id="MF_00040">
    <property type="entry name" value="RRF"/>
    <property type="match status" value="1"/>
</dbReference>
<evidence type="ECO:0000313" key="9">
    <source>
        <dbReference type="Proteomes" id="UP000179243"/>
    </source>
</evidence>
<dbReference type="InterPro" id="IPR023584">
    <property type="entry name" value="Ribosome_recyc_fac_dom"/>
</dbReference>
<proteinExistence type="inferred from homology"/>
<dbReference type="PANTHER" id="PTHR20982:SF3">
    <property type="entry name" value="MITOCHONDRIAL RIBOSOME RECYCLING FACTOR PSEUDO 1"/>
    <property type="match status" value="1"/>
</dbReference>
<dbReference type="InterPro" id="IPR002661">
    <property type="entry name" value="Ribosome_recyc_fac"/>
</dbReference>
<dbReference type="FunFam" id="3.30.1360.40:FF:000001">
    <property type="entry name" value="Ribosome-recycling factor"/>
    <property type="match status" value="1"/>
</dbReference>
<sequence length="173" mass="19710">MQKTIEAFKNDLSVQRTGRANPAVLEGIKVDYYGQLTPLNQVGNISVPDPRTIQIHPWDKSLCPIIERAILEANIGLTPVNNGALIRLPVPELSEERRKEIVKQCKKIAEESKVAVRNIRRDGNEAVKKQEKDKTISEDESKKLQDRIQKLTDSYVKQIDDILVKKEQEIMQV</sequence>
<keyword evidence="6" id="KW-0175">Coiled coil</keyword>
<feature type="domain" description="Ribosome recycling factor" evidence="7">
    <location>
        <begin position="8"/>
        <end position="171"/>
    </location>
</feature>
<dbReference type="GO" id="GO:0005737">
    <property type="term" value="C:cytoplasm"/>
    <property type="evidence" value="ECO:0007669"/>
    <property type="project" value="UniProtKB-SubCell"/>
</dbReference>
<feature type="coiled-coil region" evidence="6">
    <location>
        <begin position="127"/>
        <end position="154"/>
    </location>
</feature>
<dbReference type="EMBL" id="MFYX01000084">
    <property type="protein sequence ID" value="OGK03656.1"/>
    <property type="molecule type" value="Genomic_DNA"/>
</dbReference>
<evidence type="ECO:0000259" key="7">
    <source>
        <dbReference type="Pfam" id="PF01765"/>
    </source>
</evidence>
<organism evidence="8 9">
    <name type="scientific">Candidatus Raymondbacteria bacterium RIFOXYD12_FULL_49_13</name>
    <dbReference type="NCBI Taxonomy" id="1817890"/>
    <lineage>
        <taxon>Bacteria</taxon>
        <taxon>Raymondiibacteriota</taxon>
    </lineage>
</organism>
<dbReference type="InterPro" id="IPR036191">
    <property type="entry name" value="RRF_sf"/>
</dbReference>
<evidence type="ECO:0000256" key="4">
    <source>
        <dbReference type="ARBA" id="ARBA00022917"/>
    </source>
</evidence>
<evidence type="ECO:0000256" key="2">
    <source>
        <dbReference type="ARBA" id="ARBA00005912"/>
    </source>
</evidence>
<comment type="subcellular location">
    <subcellularLocation>
        <location evidence="1 5">Cytoplasm</location>
    </subcellularLocation>
</comment>
<keyword evidence="4 5" id="KW-0648">Protein biosynthesis</keyword>
<keyword evidence="3 5" id="KW-0963">Cytoplasm</keyword>
<dbReference type="GO" id="GO:0043023">
    <property type="term" value="F:ribosomal large subunit binding"/>
    <property type="evidence" value="ECO:0007669"/>
    <property type="project" value="TreeGrafter"/>
</dbReference>
<accession>A0A1F7FAZ9</accession>
<dbReference type="AlphaFoldDB" id="A0A1F7FAZ9"/>
<dbReference type="GO" id="GO:0006415">
    <property type="term" value="P:translational termination"/>
    <property type="evidence" value="ECO:0007669"/>
    <property type="project" value="UniProtKB-UniRule"/>
</dbReference>
<evidence type="ECO:0000313" key="8">
    <source>
        <dbReference type="EMBL" id="OGK03656.1"/>
    </source>
</evidence>
<evidence type="ECO:0000256" key="3">
    <source>
        <dbReference type="ARBA" id="ARBA00022490"/>
    </source>
</evidence>
<dbReference type="CDD" id="cd00520">
    <property type="entry name" value="RRF"/>
    <property type="match status" value="1"/>
</dbReference>
<gene>
    <name evidence="5" type="primary">frr</name>
    <name evidence="8" type="ORF">A2519_02450</name>
</gene>
<comment type="caution">
    <text evidence="8">The sequence shown here is derived from an EMBL/GenBank/DDBJ whole genome shotgun (WGS) entry which is preliminary data.</text>
</comment>
<dbReference type="Gene3D" id="3.30.1360.40">
    <property type="match status" value="1"/>
</dbReference>
<protein>
    <recommendedName>
        <fullName evidence="5">Ribosome-recycling factor</fullName>
        <shortName evidence="5">RRF</shortName>
    </recommendedName>
    <alternativeName>
        <fullName evidence="5">Ribosome-releasing factor</fullName>
    </alternativeName>
</protein>
<dbReference type="Gene3D" id="1.10.132.20">
    <property type="entry name" value="Ribosome-recycling factor"/>
    <property type="match status" value="1"/>
</dbReference>
<dbReference type="Proteomes" id="UP000179243">
    <property type="component" value="Unassembled WGS sequence"/>
</dbReference>
<dbReference type="NCBIfam" id="TIGR00496">
    <property type="entry name" value="frr"/>
    <property type="match status" value="1"/>
</dbReference>
<comment type="function">
    <text evidence="5">Responsible for the release of ribosomes from messenger RNA at the termination of protein biosynthesis. May increase the efficiency of translation by recycling ribosomes from one round of translation to another.</text>
</comment>
<reference evidence="8 9" key="1">
    <citation type="journal article" date="2016" name="Nat. Commun.">
        <title>Thousands of microbial genomes shed light on interconnected biogeochemical processes in an aquifer system.</title>
        <authorList>
            <person name="Anantharaman K."/>
            <person name="Brown C.T."/>
            <person name="Hug L.A."/>
            <person name="Sharon I."/>
            <person name="Castelle C.J."/>
            <person name="Probst A.J."/>
            <person name="Thomas B.C."/>
            <person name="Singh A."/>
            <person name="Wilkins M.J."/>
            <person name="Karaoz U."/>
            <person name="Brodie E.L."/>
            <person name="Williams K.H."/>
            <person name="Hubbard S.S."/>
            <person name="Banfield J.F."/>
        </authorList>
    </citation>
    <scope>NUCLEOTIDE SEQUENCE [LARGE SCALE GENOMIC DNA]</scope>
</reference>
<dbReference type="Pfam" id="PF01765">
    <property type="entry name" value="RRF"/>
    <property type="match status" value="1"/>
</dbReference>
<dbReference type="FunFam" id="1.10.132.20:FF:000001">
    <property type="entry name" value="Ribosome-recycling factor"/>
    <property type="match status" value="1"/>
</dbReference>
<evidence type="ECO:0000256" key="1">
    <source>
        <dbReference type="ARBA" id="ARBA00004496"/>
    </source>
</evidence>